<dbReference type="PANTHER" id="PTHR30097:SF15">
    <property type="entry name" value="CATION EFFLUX SYSTEM PROTEIN CUSB"/>
    <property type="match status" value="1"/>
</dbReference>
<dbReference type="InterPro" id="IPR006143">
    <property type="entry name" value="RND_pump_MFP"/>
</dbReference>
<dbReference type="Gene3D" id="2.40.30.170">
    <property type="match status" value="1"/>
</dbReference>
<feature type="compositionally biased region" description="Low complexity" evidence="3">
    <location>
        <begin position="396"/>
        <end position="409"/>
    </location>
</feature>
<feature type="domain" description="CusB-like barrel-sandwich hybrid" evidence="6">
    <location>
        <begin position="113"/>
        <end position="238"/>
    </location>
</feature>
<keyword evidence="2" id="KW-0813">Transport</keyword>
<keyword evidence="4" id="KW-0732">Signal</keyword>
<dbReference type="GO" id="GO:0046914">
    <property type="term" value="F:transition metal ion binding"/>
    <property type="evidence" value="ECO:0007669"/>
    <property type="project" value="TreeGrafter"/>
</dbReference>
<evidence type="ECO:0000256" key="3">
    <source>
        <dbReference type="SAM" id="MobiDB-lite"/>
    </source>
</evidence>
<dbReference type="SUPFAM" id="SSF111369">
    <property type="entry name" value="HlyD-like secretion proteins"/>
    <property type="match status" value="1"/>
</dbReference>
<gene>
    <name evidence="9" type="ORF">THMIRHAT_23330</name>
</gene>
<dbReference type="InterPro" id="IPR058792">
    <property type="entry name" value="Beta-barrel_RND_2"/>
</dbReference>
<evidence type="ECO:0000256" key="2">
    <source>
        <dbReference type="ARBA" id="ARBA00022448"/>
    </source>
</evidence>
<dbReference type="GO" id="GO:0022857">
    <property type="term" value="F:transmembrane transporter activity"/>
    <property type="evidence" value="ECO:0007669"/>
    <property type="project" value="InterPro"/>
</dbReference>
<reference evidence="10" key="1">
    <citation type="submission" date="2019-11" db="EMBL/GenBank/DDBJ databases">
        <title>Isolation and characterization of two novel species in the genus Thiomicrorhabdus.</title>
        <authorList>
            <person name="Mochizuki J."/>
            <person name="Kojima H."/>
            <person name="Fukui M."/>
        </authorList>
    </citation>
    <scope>NUCLEOTIDE SEQUENCE [LARGE SCALE GENOMIC DNA]</scope>
    <source>
        <strain evidence="10">AkT22</strain>
    </source>
</reference>
<dbReference type="Gene3D" id="2.40.420.20">
    <property type="match status" value="1"/>
</dbReference>
<evidence type="ECO:0000313" key="9">
    <source>
        <dbReference type="EMBL" id="BBP44587.1"/>
    </source>
</evidence>
<evidence type="ECO:0000259" key="5">
    <source>
        <dbReference type="Pfam" id="PF19335"/>
    </source>
</evidence>
<feature type="domain" description="CzcB-like C-terminal circularly permuted SH3-like" evidence="8">
    <location>
        <begin position="338"/>
        <end position="386"/>
    </location>
</feature>
<evidence type="ECO:0000313" key="10">
    <source>
        <dbReference type="Proteomes" id="UP000501466"/>
    </source>
</evidence>
<dbReference type="GO" id="GO:0016020">
    <property type="term" value="C:membrane"/>
    <property type="evidence" value="ECO:0007669"/>
    <property type="project" value="InterPro"/>
</dbReference>
<dbReference type="GO" id="GO:0060003">
    <property type="term" value="P:copper ion export"/>
    <property type="evidence" value="ECO:0007669"/>
    <property type="project" value="TreeGrafter"/>
</dbReference>
<dbReference type="InterPro" id="IPR058649">
    <property type="entry name" value="CzcB_C"/>
</dbReference>
<dbReference type="FunFam" id="2.40.420.20:FF:000006">
    <property type="entry name" value="RND family efflux transporter MFP subunit"/>
    <property type="match status" value="1"/>
</dbReference>
<dbReference type="InterPro" id="IPR051909">
    <property type="entry name" value="MFP_Cation_Efflux"/>
</dbReference>
<dbReference type="KEGG" id="tzo:THMIRHAT_23330"/>
<dbReference type="Proteomes" id="UP000501466">
    <property type="component" value="Chromosome"/>
</dbReference>
<feature type="signal peptide" evidence="4">
    <location>
        <begin position="1"/>
        <end position="19"/>
    </location>
</feature>
<dbReference type="Pfam" id="PF25919">
    <property type="entry name" value="BSH_CusB"/>
    <property type="match status" value="1"/>
</dbReference>
<dbReference type="RefSeq" id="WP_173292297.1">
    <property type="nucleotide sequence ID" value="NZ_AP021888.1"/>
</dbReference>
<evidence type="ECO:0000259" key="6">
    <source>
        <dbReference type="Pfam" id="PF25919"/>
    </source>
</evidence>
<name>A0A6F8PRD0_9GAMM</name>
<sequence length="420" mass="46038">MFRLLCVWVLAGLPLVSLAADNLPSLGVSKQFVCPMHPQVVQDHEGTCPICGMDLVLQDIQASEQAPTLSVQGGSGATQLGFGVRTAQVQKTTLWKYIETFGRVQADETRVIHIHPRSAGWVSDLGVRNDGDFIEKGQLLYRLYSPEIVSAQQDYILALQNAQRATSSAAQLTAKSIVNSAQTRLTLLGVDEATQAKIAKQKQPIHQIPIYAEQSGVAEQLVVQNGMYVEPETELMSLTNLKQLWIVAEVLPLQQAWLKKGLTVDLRTASLPKANWESEIDYIYPTLDYRTQATRVRIPFDNRANELSPNQLMQVIIYGGPKRHVLAIPLSAVIDDGRETRVVKAFKDGQFQVVTVKTGMQTAGLVEIESGLDEGDRIVTSGQFLLDSESQIQKNLQSLQAPAASSSSSNGVADHAAHHH</sequence>
<dbReference type="Pfam" id="PF25954">
    <property type="entry name" value="Beta-barrel_RND_2"/>
    <property type="match status" value="1"/>
</dbReference>
<dbReference type="InterPro" id="IPR058790">
    <property type="entry name" value="BSH_CusB"/>
</dbReference>
<dbReference type="InterPro" id="IPR045800">
    <property type="entry name" value="HMBD"/>
</dbReference>
<protein>
    <submittedName>
        <fullName evidence="9">Uncharacterized protein</fullName>
    </submittedName>
</protein>
<evidence type="ECO:0000259" key="8">
    <source>
        <dbReference type="Pfam" id="PF25975"/>
    </source>
</evidence>
<evidence type="ECO:0000259" key="7">
    <source>
        <dbReference type="Pfam" id="PF25954"/>
    </source>
</evidence>
<comment type="similarity">
    <text evidence="1">Belongs to the membrane fusion protein (MFP) (TC 8.A.1) family.</text>
</comment>
<organism evidence="9 10">
    <name type="scientific">Thiosulfativibrio zosterae</name>
    <dbReference type="NCBI Taxonomy" id="2675053"/>
    <lineage>
        <taxon>Bacteria</taxon>
        <taxon>Pseudomonadati</taxon>
        <taxon>Pseudomonadota</taxon>
        <taxon>Gammaproteobacteria</taxon>
        <taxon>Thiotrichales</taxon>
        <taxon>Piscirickettsiaceae</taxon>
        <taxon>Thiosulfativibrio</taxon>
    </lineage>
</organism>
<feature type="domain" description="Heavy metal binding" evidence="5">
    <location>
        <begin position="32"/>
        <end position="56"/>
    </location>
</feature>
<evidence type="ECO:0000256" key="4">
    <source>
        <dbReference type="SAM" id="SignalP"/>
    </source>
</evidence>
<dbReference type="GO" id="GO:0030288">
    <property type="term" value="C:outer membrane-bounded periplasmic space"/>
    <property type="evidence" value="ECO:0007669"/>
    <property type="project" value="TreeGrafter"/>
</dbReference>
<dbReference type="GO" id="GO:0015679">
    <property type="term" value="P:plasma membrane copper ion transport"/>
    <property type="evidence" value="ECO:0007669"/>
    <property type="project" value="TreeGrafter"/>
</dbReference>
<dbReference type="NCBIfam" id="TIGR01730">
    <property type="entry name" value="RND_mfp"/>
    <property type="match status" value="1"/>
</dbReference>
<dbReference type="Pfam" id="PF25975">
    <property type="entry name" value="CzcB_C"/>
    <property type="match status" value="1"/>
</dbReference>
<feature type="chain" id="PRO_5026191473" evidence="4">
    <location>
        <begin position="20"/>
        <end position="420"/>
    </location>
</feature>
<keyword evidence="10" id="KW-1185">Reference proteome</keyword>
<feature type="domain" description="CusB-like beta-barrel" evidence="7">
    <location>
        <begin position="243"/>
        <end position="316"/>
    </location>
</feature>
<dbReference type="Pfam" id="PF19335">
    <property type="entry name" value="HMBD"/>
    <property type="match status" value="1"/>
</dbReference>
<evidence type="ECO:0000256" key="1">
    <source>
        <dbReference type="ARBA" id="ARBA00009477"/>
    </source>
</evidence>
<dbReference type="PANTHER" id="PTHR30097">
    <property type="entry name" value="CATION EFFLUX SYSTEM PROTEIN CUSB"/>
    <property type="match status" value="1"/>
</dbReference>
<accession>A0A6F8PRD0</accession>
<dbReference type="AlphaFoldDB" id="A0A6F8PRD0"/>
<proteinExistence type="inferred from homology"/>
<feature type="region of interest" description="Disordered" evidence="3">
    <location>
        <begin position="396"/>
        <end position="420"/>
    </location>
</feature>
<dbReference type="EMBL" id="AP021888">
    <property type="protein sequence ID" value="BBP44587.1"/>
    <property type="molecule type" value="Genomic_DNA"/>
</dbReference>